<evidence type="ECO:0000256" key="10">
    <source>
        <dbReference type="ARBA" id="ARBA00023303"/>
    </source>
</evidence>
<evidence type="ECO:0000256" key="5">
    <source>
        <dbReference type="ARBA" id="ARBA00022826"/>
    </source>
</evidence>
<accession>D4XX33</accession>
<dbReference type="Gene3D" id="1.10.287.70">
    <property type="match status" value="1"/>
</dbReference>
<dbReference type="PRINTS" id="PR00169">
    <property type="entry name" value="KCHANNEL"/>
</dbReference>
<evidence type="ECO:0000256" key="7">
    <source>
        <dbReference type="ARBA" id="ARBA00022989"/>
    </source>
</evidence>
<dbReference type="Proteomes" id="UP000004757">
    <property type="component" value="Unassembled WGS sequence"/>
</dbReference>
<organism evidence="13 14">
    <name type="scientific">Mycoplasmopsis alligatoris A21JP2</name>
    <dbReference type="NCBI Taxonomy" id="747682"/>
    <lineage>
        <taxon>Bacteria</taxon>
        <taxon>Bacillati</taxon>
        <taxon>Mycoplasmatota</taxon>
        <taxon>Mycoplasmoidales</taxon>
        <taxon>Metamycoplasmataceae</taxon>
        <taxon>Mycoplasmopsis</taxon>
    </lineage>
</organism>
<keyword evidence="2" id="KW-0813">Transport</keyword>
<evidence type="ECO:0000256" key="2">
    <source>
        <dbReference type="ARBA" id="ARBA00022448"/>
    </source>
</evidence>
<dbReference type="eggNOG" id="COG0569">
    <property type="taxonomic scope" value="Bacteria"/>
</dbReference>
<evidence type="ECO:0000313" key="14">
    <source>
        <dbReference type="Proteomes" id="UP000004757"/>
    </source>
</evidence>
<keyword evidence="8" id="KW-0406">Ion transport</keyword>
<dbReference type="OrthoDB" id="9781411at2"/>
<dbReference type="STRING" id="747682.MALL_0813"/>
<dbReference type="GO" id="GO:0005249">
    <property type="term" value="F:voltage-gated potassium channel activity"/>
    <property type="evidence" value="ECO:0007669"/>
    <property type="project" value="InterPro"/>
</dbReference>
<protein>
    <submittedName>
        <fullName evidence="13">Ion channel</fullName>
    </submittedName>
</protein>
<evidence type="ECO:0000256" key="9">
    <source>
        <dbReference type="ARBA" id="ARBA00023136"/>
    </source>
</evidence>
<dbReference type="SUPFAM" id="SSF81324">
    <property type="entry name" value="Voltage-gated potassium channels"/>
    <property type="match status" value="1"/>
</dbReference>
<evidence type="ECO:0000256" key="1">
    <source>
        <dbReference type="ARBA" id="ARBA00004141"/>
    </source>
</evidence>
<keyword evidence="7 11" id="KW-1133">Transmembrane helix</keyword>
<dbReference type="Pfam" id="PF00520">
    <property type="entry name" value="Ion_trans"/>
    <property type="match status" value="1"/>
</dbReference>
<gene>
    <name evidence="13" type="ORF">MALL_0813</name>
</gene>
<sequence length="312" mass="35711">MKKHINPQFLEILNTIVTSDSYIPEHAKKNRKIIVILRTVYLIIIATLVFFSFFSFAIKQKELASIKVIISLTTFFVFLADYILHWLTYPVRNKTKKSNWVKLLIFPFTGVGLILLFSTLASFSVLQYLGLKSYNLFTIFETITLIRLLRLILILKVFTPFRVFINVFKEQRVVLINTFFFIGILIIAFALIIWNNEVNWLDEQITEKLKELNAPVESQEYKKAYQLAYDDMSSGVVTNFLDALYYATITLTTIGYGDFAPHAANSKVVVIIISILGIAVFAIPSGVVAGAVLTQIQDLENSKRKKSIKERE</sequence>
<evidence type="ECO:0000256" key="6">
    <source>
        <dbReference type="ARBA" id="ARBA00022958"/>
    </source>
</evidence>
<dbReference type="RefSeq" id="WP_005684021.1">
    <property type="nucleotide sequence ID" value="NZ_ADNC01000029.1"/>
</dbReference>
<evidence type="ECO:0000313" key="13">
    <source>
        <dbReference type="EMBL" id="EFF41090.1"/>
    </source>
</evidence>
<feature type="transmembrane region" description="Helical" evidence="11">
    <location>
        <begin position="104"/>
        <end position="128"/>
    </location>
</feature>
<evidence type="ECO:0000256" key="8">
    <source>
        <dbReference type="ARBA" id="ARBA00023065"/>
    </source>
</evidence>
<feature type="transmembrane region" description="Helical" evidence="11">
    <location>
        <begin position="64"/>
        <end position="84"/>
    </location>
</feature>
<dbReference type="InterPro" id="IPR028325">
    <property type="entry name" value="VG_K_chnl"/>
</dbReference>
<dbReference type="PANTHER" id="PTHR11537:SF254">
    <property type="entry name" value="POTASSIUM VOLTAGE-GATED CHANNEL PROTEIN SHAB"/>
    <property type="match status" value="1"/>
</dbReference>
<evidence type="ECO:0000256" key="3">
    <source>
        <dbReference type="ARBA" id="ARBA00022538"/>
    </source>
</evidence>
<feature type="domain" description="Ion transport" evidence="12">
    <location>
        <begin position="40"/>
        <end position="290"/>
    </location>
</feature>
<dbReference type="EMBL" id="ADNC01000029">
    <property type="protein sequence ID" value="EFF41090.1"/>
    <property type="molecule type" value="Genomic_DNA"/>
</dbReference>
<keyword evidence="3" id="KW-0633">Potassium transport</keyword>
<keyword evidence="5" id="KW-0631">Potassium channel</keyword>
<comment type="subcellular location">
    <subcellularLocation>
        <location evidence="1">Membrane</location>
        <topology evidence="1">Multi-pass membrane protein</topology>
    </subcellularLocation>
</comment>
<dbReference type="GO" id="GO:0001508">
    <property type="term" value="P:action potential"/>
    <property type="evidence" value="ECO:0007669"/>
    <property type="project" value="TreeGrafter"/>
</dbReference>
<feature type="transmembrane region" description="Helical" evidence="11">
    <location>
        <begin position="174"/>
        <end position="194"/>
    </location>
</feature>
<name>D4XX33_9BACT</name>
<evidence type="ECO:0000256" key="11">
    <source>
        <dbReference type="SAM" id="Phobius"/>
    </source>
</evidence>
<evidence type="ECO:0000259" key="12">
    <source>
        <dbReference type="Pfam" id="PF00520"/>
    </source>
</evidence>
<comment type="caution">
    <text evidence="13">The sequence shown here is derived from an EMBL/GenBank/DDBJ whole genome shotgun (WGS) entry which is preliminary data.</text>
</comment>
<dbReference type="InterPro" id="IPR005821">
    <property type="entry name" value="Ion_trans_dom"/>
</dbReference>
<feature type="transmembrane region" description="Helical" evidence="11">
    <location>
        <begin position="35"/>
        <end position="58"/>
    </location>
</feature>
<keyword evidence="6" id="KW-0630">Potassium</keyword>
<keyword evidence="10" id="KW-0407">Ion channel</keyword>
<proteinExistence type="predicted"/>
<dbReference type="PANTHER" id="PTHR11537">
    <property type="entry name" value="VOLTAGE-GATED POTASSIUM CHANNEL"/>
    <property type="match status" value="1"/>
</dbReference>
<keyword evidence="14" id="KW-1185">Reference proteome</keyword>
<keyword evidence="9 11" id="KW-0472">Membrane</keyword>
<feature type="transmembrane region" description="Helical" evidence="11">
    <location>
        <begin position="268"/>
        <end position="296"/>
    </location>
</feature>
<reference evidence="13 14" key="1">
    <citation type="submission" date="2010-03" db="EMBL/GenBank/DDBJ databases">
        <authorList>
            <person name="Glass J.I."/>
            <person name="Benders G.A."/>
            <person name="Durkin A.S."/>
            <person name="Farmerie W.G."/>
            <person name="Hlavinka K."/>
            <person name="Hostetler J."/>
            <person name="Jackson J."/>
            <person name="May M.A."/>
            <person name="Miller R.H."/>
            <person name="Paralanov V."/>
            <person name="Radune D."/>
            <person name="Szczypinski B."/>
            <person name="Brown D.R."/>
        </authorList>
    </citation>
    <scope>NUCLEOTIDE SEQUENCE [LARGE SCALE GENOMIC DNA]</scope>
    <source>
        <strain evidence="13 14">A21JP2</strain>
    </source>
</reference>
<keyword evidence="4 11" id="KW-0812">Transmembrane</keyword>
<dbReference type="AlphaFoldDB" id="D4XX33"/>
<dbReference type="GO" id="GO:0008076">
    <property type="term" value="C:voltage-gated potassium channel complex"/>
    <property type="evidence" value="ECO:0007669"/>
    <property type="project" value="InterPro"/>
</dbReference>
<evidence type="ECO:0000256" key="4">
    <source>
        <dbReference type="ARBA" id="ARBA00022692"/>
    </source>
</evidence>